<dbReference type="EMBL" id="VJVV01000012">
    <property type="protein sequence ID" value="TRO79196.1"/>
    <property type="molecule type" value="Genomic_DNA"/>
</dbReference>
<organism evidence="1 2">
    <name type="scientific">Trichloromonas acetexigens</name>
    <dbReference type="NCBI Taxonomy" id="38815"/>
    <lineage>
        <taxon>Bacteria</taxon>
        <taxon>Pseudomonadati</taxon>
        <taxon>Thermodesulfobacteriota</taxon>
        <taxon>Desulfuromonadia</taxon>
        <taxon>Desulfuromonadales</taxon>
        <taxon>Trichloromonadaceae</taxon>
        <taxon>Trichloromonas</taxon>
    </lineage>
</organism>
<comment type="caution">
    <text evidence="1">The sequence shown here is derived from an EMBL/GenBank/DDBJ whole genome shotgun (WGS) entry which is preliminary data.</text>
</comment>
<dbReference type="Pfam" id="PF08843">
    <property type="entry name" value="AbiEii"/>
    <property type="match status" value="1"/>
</dbReference>
<dbReference type="InterPro" id="IPR014942">
    <property type="entry name" value="AbiEii"/>
</dbReference>
<dbReference type="AlphaFoldDB" id="A0A550J7K1"/>
<evidence type="ECO:0000313" key="2">
    <source>
        <dbReference type="Proteomes" id="UP000317155"/>
    </source>
</evidence>
<dbReference type="Proteomes" id="UP000317155">
    <property type="component" value="Unassembled WGS sequence"/>
</dbReference>
<reference evidence="1 2" key="1">
    <citation type="submission" date="2019-07" db="EMBL/GenBank/DDBJ databases">
        <title>Insights of Desulfuromonas acetexigens electromicrobiology.</title>
        <authorList>
            <person name="Katuri K."/>
            <person name="Sapireddy V."/>
            <person name="Shaw D.R."/>
            <person name="Saikaly P."/>
        </authorList>
    </citation>
    <scope>NUCLEOTIDE SEQUENCE [LARGE SCALE GENOMIC DNA]</scope>
    <source>
        <strain evidence="1 2">2873</strain>
    </source>
</reference>
<protein>
    <submittedName>
        <fullName evidence="1">Nucleotidyl transferase AbiEii/AbiGii toxin family protein</fullName>
    </submittedName>
</protein>
<accession>A0A550J7K1</accession>
<keyword evidence="1" id="KW-0808">Transferase</keyword>
<dbReference type="OrthoDB" id="1550603at2"/>
<gene>
    <name evidence="1" type="ORF">FL622_14100</name>
</gene>
<dbReference type="GO" id="GO:0016740">
    <property type="term" value="F:transferase activity"/>
    <property type="evidence" value="ECO:0007669"/>
    <property type="project" value="UniProtKB-KW"/>
</dbReference>
<proteinExistence type="predicted"/>
<sequence length="47" mass="5203">MPAARYSEDIDLVQVEPGGIGLLMNGIREVLTPWLGEPKWSKLPVLL</sequence>
<dbReference type="RefSeq" id="WP_092054194.1">
    <property type="nucleotide sequence ID" value="NZ_FOJJ01000004.1"/>
</dbReference>
<name>A0A550J7K1_9BACT</name>
<evidence type="ECO:0000313" key="1">
    <source>
        <dbReference type="EMBL" id="TRO79196.1"/>
    </source>
</evidence>
<keyword evidence="2" id="KW-1185">Reference proteome</keyword>